<feature type="compositionally biased region" description="Low complexity" evidence="3">
    <location>
        <begin position="9"/>
        <end position="27"/>
    </location>
</feature>
<dbReference type="PANTHER" id="PTHR10614">
    <property type="entry name" value="INSULIN RECEPTOR SUBSTRATE"/>
    <property type="match status" value="1"/>
</dbReference>
<feature type="region of interest" description="Disordered" evidence="3">
    <location>
        <begin position="422"/>
        <end position="473"/>
    </location>
</feature>
<evidence type="ECO:0000256" key="1">
    <source>
        <dbReference type="ARBA" id="ARBA00022553"/>
    </source>
</evidence>
<dbReference type="FunFam" id="2.30.29.30:FF:000029">
    <property type="entry name" value="Insulin receptor substrate 1"/>
    <property type="match status" value="1"/>
</dbReference>
<dbReference type="PANTHER" id="PTHR10614:SF2">
    <property type="entry name" value="INSULIN RECEPTOR SUBSTRATE 4"/>
    <property type="match status" value="1"/>
</dbReference>
<evidence type="ECO:0000259" key="4">
    <source>
        <dbReference type="PROSITE" id="PS50003"/>
    </source>
</evidence>
<feature type="compositionally biased region" description="Gly residues" evidence="3">
    <location>
        <begin position="50"/>
        <end position="62"/>
    </location>
</feature>
<reference evidence="6" key="1">
    <citation type="submission" date="2025-08" db="UniProtKB">
        <authorList>
            <consortium name="Ensembl"/>
        </authorList>
    </citation>
    <scope>IDENTIFICATION</scope>
</reference>
<feature type="region of interest" description="Disordered" evidence="3">
    <location>
        <begin position="1"/>
        <end position="73"/>
    </location>
</feature>
<keyword evidence="7" id="KW-1185">Reference proteome</keyword>
<feature type="compositionally biased region" description="Low complexity" evidence="3">
    <location>
        <begin position="831"/>
        <end position="844"/>
    </location>
</feature>
<dbReference type="PROSITE" id="PS51064">
    <property type="entry name" value="IRS_PTB"/>
    <property type="match status" value="1"/>
</dbReference>
<dbReference type="SMART" id="SM01244">
    <property type="entry name" value="IRS"/>
    <property type="match status" value="1"/>
</dbReference>
<feature type="region of interest" description="Disordered" evidence="3">
    <location>
        <begin position="327"/>
        <end position="374"/>
    </location>
</feature>
<reference evidence="6" key="2">
    <citation type="submission" date="2025-09" db="UniProtKB">
        <authorList>
            <consortium name="Ensembl"/>
        </authorList>
    </citation>
    <scope>IDENTIFICATION</scope>
</reference>
<dbReference type="AlphaFoldDB" id="A0A8B9INZ0"/>
<dbReference type="InterPro" id="IPR002404">
    <property type="entry name" value="IRS_PTB"/>
</dbReference>
<feature type="compositionally biased region" description="Low complexity" evidence="3">
    <location>
        <begin position="430"/>
        <end position="448"/>
    </location>
</feature>
<keyword evidence="2" id="KW-0807">Transducer</keyword>
<dbReference type="PRINTS" id="PR00628">
    <property type="entry name" value="INSULINRSI"/>
</dbReference>
<dbReference type="GO" id="GO:0008286">
    <property type="term" value="P:insulin receptor signaling pathway"/>
    <property type="evidence" value="ECO:0007669"/>
    <property type="project" value="InterPro"/>
</dbReference>
<dbReference type="GO" id="GO:0005829">
    <property type="term" value="C:cytosol"/>
    <property type="evidence" value="ECO:0007669"/>
    <property type="project" value="TreeGrafter"/>
</dbReference>
<evidence type="ECO:0000313" key="6">
    <source>
        <dbReference type="Ensembl" id="ENSACDP00005021594.1"/>
    </source>
</evidence>
<dbReference type="Proteomes" id="UP000694521">
    <property type="component" value="Unplaced"/>
</dbReference>
<evidence type="ECO:0000256" key="2">
    <source>
        <dbReference type="ARBA" id="ARBA00023224"/>
    </source>
</evidence>
<evidence type="ECO:0000259" key="5">
    <source>
        <dbReference type="PROSITE" id="PS51064"/>
    </source>
</evidence>
<accession>A0A8B9INZ0</accession>
<dbReference type="CDD" id="cd01204">
    <property type="entry name" value="PTB_IRS"/>
    <property type="match status" value="1"/>
</dbReference>
<dbReference type="SUPFAM" id="SSF50729">
    <property type="entry name" value="PH domain-like"/>
    <property type="match status" value="2"/>
</dbReference>
<dbReference type="InterPro" id="IPR039011">
    <property type="entry name" value="IRS"/>
</dbReference>
<dbReference type="Pfam" id="PF00169">
    <property type="entry name" value="PH"/>
    <property type="match status" value="1"/>
</dbReference>
<dbReference type="FunFam" id="2.30.29.30:FF:000409">
    <property type="entry name" value="Insulin receptor substrate 2-B"/>
    <property type="match status" value="1"/>
</dbReference>
<protein>
    <submittedName>
        <fullName evidence="6">Insulin receptor substrate 4</fullName>
    </submittedName>
</protein>
<dbReference type="GO" id="GO:0005158">
    <property type="term" value="F:insulin receptor binding"/>
    <property type="evidence" value="ECO:0007669"/>
    <property type="project" value="InterPro"/>
</dbReference>
<dbReference type="Gene3D" id="2.30.29.30">
    <property type="entry name" value="Pleckstrin-homology domain (PH domain)/Phosphotyrosine-binding domain (PTB)"/>
    <property type="match status" value="2"/>
</dbReference>
<evidence type="ECO:0000313" key="7">
    <source>
        <dbReference type="Proteomes" id="UP000694521"/>
    </source>
</evidence>
<dbReference type="InterPro" id="IPR001849">
    <property type="entry name" value="PH_domain"/>
</dbReference>
<feature type="domain" description="IRS-type PTB" evidence="5">
    <location>
        <begin position="219"/>
        <end position="323"/>
    </location>
</feature>
<dbReference type="SMART" id="SM00310">
    <property type="entry name" value="PTBI"/>
    <property type="match status" value="1"/>
</dbReference>
<feature type="region of interest" description="Disordered" evidence="3">
    <location>
        <begin position="786"/>
        <end position="852"/>
    </location>
</feature>
<feature type="compositionally biased region" description="Low complexity" evidence="3">
    <location>
        <begin position="990"/>
        <end position="1006"/>
    </location>
</feature>
<dbReference type="SMART" id="SM00233">
    <property type="entry name" value="PH"/>
    <property type="match status" value="1"/>
</dbReference>
<evidence type="ECO:0000256" key="3">
    <source>
        <dbReference type="SAM" id="MobiDB-lite"/>
    </source>
</evidence>
<dbReference type="CDD" id="cd01257">
    <property type="entry name" value="PH_IRS"/>
    <property type="match status" value="1"/>
</dbReference>
<feature type="region of interest" description="Disordered" evidence="3">
    <location>
        <begin position="978"/>
        <end position="1010"/>
    </location>
</feature>
<keyword evidence="1" id="KW-0597">Phosphoprotein</keyword>
<feature type="domain" description="PH" evidence="4">
    <location>
        <begin position="72"/>
        <end position="185"/>
    </location>
</feature>
<feature type="compositionally biased region" description="Low complexity" evidence="3">
    <location>
        <begin position="455"/>
        <end position="467"/>
    </location>
</feature>
<dbReference type="PROSITE" id="PS50003">
    <property type="entry name" value="PH_DOMAIN"/>
    <property type="match status" value="1"/>
</dbReference>
<dbReference type="Pfam" id="PF02174">
    <property type="entry name" value="IRS"/>
    <property type="match status" value="1"/>
</dbReference>
<dbReference type="GO" id="GO:0043548">
    <property type="term" value="F:phosphatidylinositol 3-kinase binding"/>
    <property type="evidence" value="ECO:0007669"/>
    <property type="project" value="TreeGrafter"/>
</dbReference>
<proteinExistence type="predicted"/>
<organism evidence="6 7">
    <name type="scientific">Anser cygnoides</name>
    <name type="common">Swan goose</name>
    <dbReference type="NCBI Taxonomy" id="8845"/>
    <lineage>
        <taxon>Eukaryota</taxon>
        <taxon>Metazoa</taxon>
        <taxon>Chordata</taxon>
        <taxon>Craniata</taxon>
        <taxon>Vertebrata</taxon>
        <taxon>Euteleostomi</taxon>
        <taxon>Archelosauria</taxon>
        <taxon>Archosauria</taxon>
        <taxon>Dinosauria</taxon>
        <taxon>Saurischia</taxon>
        <taxon>Theropoda</taxon>
        <taxon>Coelurosauria</taxon>
        <taxon>Aves</taxon>
        <taxon>Neognathae</taxon>
        <taxon>Galloanserae</taxon>
        <taxon>Anseriformes</taxon>
        <taxon>Anatidae</taxon>
        <taxon>Anserinae</taxon>
        <taxon>Anser</taxon>
    </lineage>
</organism>
<dbReference type="InterPro" id="IPR011993">
    <property type="entry name" value="PH-like_dom_sf"/>
</dbReference>
<name>A0A8B9INZ0_ANSCY</name>
<dbReference type="Ensembl" id="ENSACDT00005025810.1">
    <property type="protein sequence ID" value="ENSACDP00005021594.1"/>
    <property type="gene ID" value="ENSACDG00005015625.1"/>
</dbReference>
<dbReference type="GO" id="GO:0005886">
    <property type="term" value="C:plasma membrane"/>
    <property type="evidence" value="ECO:0007669"/>
    <property type="project" value="TreeGrafter"/>
</dbReference>
<sequence length="1104" mass="119410">GGTGPEPRTSAAGPTEPTAAPTAPAAARLPWRPLPSMRHPPPGGSSPGEAAGGSGAARGGQPPGSAARGGEDVRKCGYLRKQKHGHKRYFVLRAESRLAPARLEYYDSEKKFKSSLRAAGGAAGLCCPPPKRVIPLYQCFTVSRRADAKHKHIIALYTKDEYFAMLAENEAEQEAWYQAISELMSQSKRGFLEQEEQADQQVDEDDEHYGAALRPGTVFKEVWQVNVKPKGLGQTKNLTGVYRLCLSSKAIHLVKLNSEVPSVHLQLMNIRRCGHSENFFFIEVGRSASIGPGELWMQVDDSVVAQNMHETFLETMKALKAFAEFRPRSKSQSSGGGGGTNPISFITTRRHLGNLPPSQTGLQRRSRTESVVGGEGTMARPFRSVTGSLIHLNTARMNLGRQEGSGRYVRAAFSSSYHTRSASLPVSHFPSTTSPISVSSSSGHGSASDMLTRPSSSSVCGSPSDGGFISSDEYGSSPGDFRYFRVRSNTPDSLGNTPPIREENCLSEYMSMSKQQADDSSRDDYMEAEKCFRKRTYSLTKPTSVGVQQKMTQTTASLDEDSVGNHGRLLYSETPKLKGNHELEYNDSNLDSVCNQSRSKARDDGYMPMMPGVASSLSSSSDYLPMTPKSMSVPKQINNSWSPSQVDSRGYMMMFPKASSSPVRSPLTGFISKGSNEKIVNNEYMDMSPGNSAPKHPGDSNYIHNNSVSKGFSSYFSLPRSFKALSGQNGDHSEYVPMSSPGKLLYGGPENVKSINSEALSNGISKSPVVKGSDEGLVQNRATRPTRLPLGTRGSNTIPRMYDRTVPPEPASPGEYINIDFNEKASNTPYSLSAEGSPSSLGSSSDHRQSPLSDYMSVDLDVQSPKVAKELSNSLTDISIYASSSIPRNQPNPDYARLSFGTACVSAASNRTDDYTEMAFNMAATPPRPFASESDDGVKIDSPSSIVNRLCIVDRYAGSSSFSVPSADPPMGPKVIRADPQGRRRHSSETFSSAGTVTTSSSFFTDSSKRHSSASFDNVWLKPDENISDGQESKMSRDTSTGFQNGLNYIALNLRDDPISCEASTATPTCHLQNGTSSLDSGAYVSIDFTRSDGLKCNAARKGL</sequence>